<evidence type="ECO:0000313" key="4">
    <source>
        <dbReference type="EMBL" id="KAK7481138.1"/>
    </source>
</evidence>
<keyword evidence="5" id="KW-1185">Reference proteome</keyword>
<dbReference type="InterPro" id="IPR027806">
    <property type="entry name" value="HARBI1_dom"/>
</dbReference>
<organism evidence="4 5">
    <name type="scientific">Batillaria attramentaria</name>
    <dbReference type="NCBI Taxonomy" id="370345"/>
    <lineage>
        <taxon>Eukaryota</taxon>
        <taxon>Metazoa</taxon>
        <taxon>Spiralia</taxon>
        <taxon>Lophotrochozoa</taxon>
        <taxon>Mollusca</taxon>
        <taxon>Gastropoda</taxon>
        <taxon>Caenogastropoda</taxon>
        <taxon>Sorbeoconcha</taxon>
        <taxon>Cerithioidea</taxon>
        <taxon>Batillariidae</taxon>
        <taxon>Batillaria</taxon>
    </lineage>
</organism>
<proteinExistence type="predicted"/>
<dbReference type="PANTHER" id="PTHR34615:SF1">
    <property type="entry name" value="PX DOMAIN-CONTAINING PROTEIN"/>
    <property type="match status" value="1"/>
</dbReference>
<gene>
    <name evidence="4" type="ORF">BaRGS_00027571</name>
</gene>
<accession>A0ABD0K2Q6</accession>
<comment type="caution">
    <text evidence="4">The sequence shown here is derived from an EMBL/GenBank/DDBJ whole genome shotgun (WGS) entry which is preliminary data.</text>
</comment>
<name>A0ABD0K2Q6_9CAEN</name>
<feature type="domain" description="DDE Tnp4" evidence="3">
    <location>
        <begin position="174"/>
        <end position="331"/>
    </location>
</feature>
<sequence length="357" mass="40565">MASFCLKIMEKTVDPTLPLLLIDADEEELALSYMEEELKEMSNRKTVNFHLRDVPDSVCIQQFRFCKEEIYRLCHLLRIPDPVICSTGIRVSASFALCPTLRRLAYPNRWCDLTLLFGRSISQLSLIFKEVSNLIIDNFGHKLSSLDQAWIDPERFAQAVADKGAPLNNCWGLIDGTAREMTRPSEDQRHVFSGHKRKHVLKFQSIMAPNGLVVNLSGPYAGRRHDSGMLADSGLLPLLQERMNDAQGDAFCLYGDPAYPQSYHLQAPFRSVHLTAEEQLFNKDMSSVRQCVEWGFGKVTTLFAFVDFRKNLKLFLQPIGKYYILAHLLANCHTCLNGSQTSTYFSLDPPSLEQYLS</sequence>
<evidence type="ECO:0000256" key="2">
    <source>
        <dbReference type="ARBA" id="ARBA00022723"/>
    </source>
</evidence>
<evidence type="ECO:0000256" key="1">
    <source>
        <dbReference type="ARBA" id="ARBA00001968"/>
    </source>
</evidence>
<dbReference type="Proteomes" id="UP001519460">
    <property type="component" value="Unassembled WGS sequence"/>
</dbReference>
<protein>
    <recommendedName>
        <fullName evidence="3">DDE Tnp4 domain-containing protein</fullName>
    </recommendedName>
</protein>
<dbReference type="Pfam" id="PF13359">
    <property type="entry name" value="DDE_Tnp_4"/>
    <property type="match status" value="1"/>
</dbReference>
<dbReference type="AlphaFoldDB" id="A0ABD0K2Q6"/>
<keyword evidence="2" id="KW-0479">Metal-binding</keyword>
<comment type="cofactor">
    <cofactor evidence="1">
        <name>a divalent metal cation</name>
        <dbReference type="ChEBI" id="CHEBI:60240"/>
    </cofactor>
</comment>
<dbReference type="GO" id="GO:0046872">
    <property type="term" value="F:metal ion binding"/>
    <property type="evidence" value="ECO:0007669"/>
    <property type="project" value="UniProtKB-KW"/>
</dbReference>
<evidence type="ECO:0000313" key="5">
    <source>
        <dbReference type="Proteomes" id="UP001519460"/>
    </source>
</evidence>
<dbReference type="EMBL" id="JACVVK020000266">
    <property type="protein sequence ID" value="KAK7481138.1"/>
    <property type="molecule type" value="Genomic_DNA"/>
</dbReference>
<evidence type="ECO:0000259" key="3">
    <source>
        <dbReference type="Pfam" id="PF13359"/>
    </source>
</evidence>
<dbReference type="PANTHER" id="PTHR34615">
    <property type="entry name" value="PX DOMAIN-CONTAINING PROTEIN"/>
    <property type="match status" value="1"/>
</dbReference>
<reference evidence="4 5" key="1">
    <citation type="journal article" date="2023" name="Sci. Data">
        <title>Genome assembly of the Korean intertidal mud-creeper Batillaria attramentaria.</title>
        <authorList>
            <person name="Patra A.K."/>
            <person name="Ho P.T."/>
            <person name="Jun S."/>
            <person name="Lee S.J."/>
            <person name="Kim Y."/>
            <person name="Won Y.J."/>
        </authorList>
    </citation>
    <scope>NUCLEOTIDE SEQUENCE [LARGE SCALE GENOMIC DNA]</scope>
    <source>
        <strain evidence="4">Wonlab-2016</strain>
    </source>
</reference>